<dbReference type="Pfam" id="PF15744">
    <property type="entry name" value="UPF0492"/>
    <property type="match status" value="1"/>
</dbReference>
<evidence type="ECO:0000313" key="3">
    <source>
        <dbReference type="Proteomes" id="UP001557470"/>
    </source>
</evidence>
<evidence type="ECO:0000256" key="1">
    <source>
        <dbReference type="SAM" id="MobiDB-lite"/>
    </source>
</evidence>
<feature type="compositionally biased region" description="Basic and acidic residues" evidence="1">
    <location>
        <begin position="402"/>
        <end position="420"/>
    </location>
</feature>
<dbReference type="InterPro" id="IPR031479">
    <property type="entry name" value="SLX4IP"/>
</dbReference>
<feature type="compositionally biased region" description="Polar residues" evidence="1">
    <location>
        <begin position="321"/>
        <end position="346"/>
    </location>
</feature>
<dbReference type="EMBL" id="JAGEUA010000004">
    <property type="protein sequence ID" value="KAL0983679.1"/>
    <property type="molecule type" value="Genomic_DNA"/>
</dbReference>
<feature type="compositionally biased region" description="Polar residues" evidence="1">
    <location>
        <begin position="354"/>
        <end position="379"/>
    </location>
</feature>
<proteinExistence type="predicted"/>
<feature type="compositionally biased region" description="Basic residues" evidence="1">
    <location>
        <begin position="421"/>
        <end position="433"/>
    </location>
</feature>
<evidence type="ECO:0000313" key="2">
    <source>
        <dbReference type="EMBL" id="KAL0983679.1"/>
    </source>
</evidence>
<sequence>MPQRKVVVKCGNYAVLVDLCAAVTPGETQDSHWFTIDHTKEVSSLVREAVDQRVRLYVENLHKRGQPKHKKALPPAKPFCTQGSSCSLVVNFLKRHVNLWCVVQKKFGELRVFPERCVVSVCRPADTSVLHGNPTPAMILTMDAAGQSIKSQYFSRTDRRAVLNSSIVAKRSALSKMAKQANIQKDQNRPCPQDHPGGSTFGEGNPDQRPFQGEQVPGTGQITTAVPRPWASGSIPREQNTGMGQGSPKQAEGKPVDLVETPGQSHTQEPHLGAVSQVSTVLGDPPHLHAPGRVCVGSSSRQSQNPPLPPGIKPNDKAESQHSSGTPPSHLTPQPQTTEELLTPGNQEAPGPPSSTSNYTEQTIQNSPPATLSGRSVNQAADACFRPASTELCPGGACGGRNGEKRESRRADKLGEEGREHRVRPSRLRRLKK</sequence>
<protein>
    <submittedName>
        <fullName evidence="2">Uncharacterized protein</fullName>
    </submittedName>
</protein>
<dbReference type="Proteomes" id="UP001557470">
    <property type="component" value="Unassembled WGS sequence"/>
</dbReference>
<gene>
    <name evidence="2" type="ORF">UPYG_G00131210</name>
</gene>
<keyword evidence="3" id="KW-1185">Reference proteome</keyword>
<organism evidence="2 3">
    <name type="scientific">Umbra pygmaea</name>
    <name type="common">Eastern mudminnow</name>
    <dbReference type="NCBI Taxonomy" id="75934"/>
    <lineage>
        <taxon>Eukaryota</taxon>
        <taxon>Metazoa</taxon>
        <taxon>Chordata</taxon>
        <taxon>Craniata</taxon>
        <taxon>Vertebrata</taxon>
        <taxon>Euteleostomi</taxon>
        <taxon>Actinopterygii</taxon>
        <taxon>Neopterygii</taxon>
        <taxon>Teleostei</taxon>
        <taxon>Protacanthopterygii</taxon>
        <taxon>Esociformes</taxon>
        <taxon>Umbridae</taxon>
        <taxon>Umbra</taxon>
    </lineage>
</organism>
<reference evidence="2 3" key="1">
    <citation type="submission" date="2024-06" db="EMBL/GenBank/DDBJ databases">
        <authorList>
            <person name="Pan Q."/>
            <person name="Wen M."/>
            <person name="Jouanno E."/>
            <person name="Zahm M."/>
            <person name="Klopp C."/>
            <person name="Cabau C."/>
            <person name="Louis A."/>
            <person name="Berthelot C."/>
            <person name="Parey E."/>
            <person name="Roest Crollius H."/>
            <person name="Montfort J."/>
            <person name="Robinson-Rechavi M."/>
            <person name="Bouchez O."/>
            <person name="Lampietro C."/>
            <person name="Lopez Roques C."/>
            <person name="Donnadieu C."/>
            <person name="Postlethwait J."/>
            <person name="Bobe J."/>
            <person name="Verreycken H."/>
            <person name="Guiguen Y."/>
        </authorList>
    </citation>
    <scope>NUCLEOTIDE SEQUENCE [LARGE SCALE GENOMIC DNA]</scope>
    <source>
        <strain evidence="2">Up_M1</strain>
        <tissue evidence="2">Testis</tissue>
    </source>
</reference>
<dbReference type="AlphaFoldDB" id="A0ABD0WXN2"/>
<name>A0ABD0WXN2_UMBPY</name>
<comment type="caution">
    <text evidence="2">The sequence shown here is derived from an EMBL/GenBank/DDBJ whole genome shotgun (WGS) entry which is preliminary data.</text>
</comment>
<accession>A0ABD0WXN2</accession>
<feature type="region of interest" description="Disordered" evidence="1">
    <location>
        <begin position="181"/>
        <end position="433"/>
    </location>
</feature>
<dbReference type="PANTHER" id="PTHR28557">
    <property type="entry name" value="PROTEIN SLX4IP"/>
    <property type="match status" value="1"/>
</dbReference>
<dbReference type="PANTHER" id="PTHR28557:SF1">
    <property type="entry name" value="PROTEIN SLX4IP"/>
    <property type="match status" value="1"/>
</dbReference>